<dbReference type="PANTHER" id="PTHR28054">
    <property type="entry name" value="RNA POLYMERASE I-SPECIFIC TRANSCRIPTION INITIATION FACTOR RRN10"/>
    <property type="match status" value="1"/>
</dbReference>
<accession>A0A6A6DI22</accession>
<evidence type="ECO:0000313" key="2">
    <source>
        <dbReference type="EMBL" id="KAF2178573.1"/>
    </source>
</evidence>
<dbReference type="OrthoDB" id="2565191at2759"/>
<reference evidence="2" key="1">
    <citation type="journal article" date="2020" name="Stud. Mycol.">
        <title>101 Dothideomycetes genomes: a test case for predicting lifestyles and emergence of pathogens.</title>
        <authorList>
            <person name="Haridas S."/>
            <person name="Albert R."/>
            <person name="Binder M."/>
            <person name="Bloem J."/>
            <person name="Labutti K."/>
            <person name="Salamov A."/>
            <person name="Andreopoulos B."/>
            <person name="Baker S."/>
            <person name="Barry K."/>
            <person name="Bills G."/>
            <person name="Bluhm B."/>
            <person name="Cannon C."/>
            <person name="Castanera R."/>
            <person name="Culley D."/>
            <person name="Daum C."/>
            <person name="Ezra D."/>
            <person name="Gonzalez J."/>
            <person name="Henrissat B."/>
            <person name="Kuo A."/>
            <person name="Liang C."/>
            <person name="Lipzen A."/>
            <person name="Lutzoni F."/>
            <person name="Magnuson J."/>
            <person name="Mondo S."/>
            <person name="Nolan M."/>
            <person name="Ohm R."/>
            <person name="Pangilinan J."/>
            <person name="Park H.-J."/>
            <person name="Ramirez L."/>
            <person name="Alfaro M."/>
            <person name="Sun H."/>
            <person name="Tritt A."/>
            <person name="Yoshinaga Y."/>
            <person name="Zwiers L.-H."/>
            <person name="Turgeon B."/>
            <person name="Goodwin S."/>
            <person name="Spatafora J."/>
            <person name="Crous P."/>
            <person name="Grigoriev I."/>
        </authorList>
    </citation>
    <scope>NUCLEOTIDE SEQUENCE</scope>
    <source>
        <strain evidence="2">CBS 207.26</strain>
    </source>
</reference>
<dbReference type="Proteomes" id="UP000800200">
    <property type="component" value="Unassembled WGS sequence"/>
</dbReference>
<evidence type="ECO:0000313" key="3">
    <source>
        <dbReference type="Proteomes" id="UP000800200"/>
    </source>
</evidence>
<dbReference type="AlphaFoldDB" id="A0A6A6DI22"/>
<proteinExistence type="predicted"/>
<protein>
    <submittedName>
        <fullName evidence="2">Uncharacterized protein</fullName>
    </submittedName>
</protein>
<organism evidence="2 3">
    <name type="scientific">Zopfia rhizophila CBS 207.26</name>
    <dbReference type="NCBI Taxonomy" id="1314779"/>
    <lineage>
        <taxon>Eukaryota</taxon>
        <taxon>Fungi</taxon>
        <taxon>Dikarya</taxon>
        <taxon>Ascomycota</taxon>
        <taxon>Pezizomycotina</taxon>
        <taxon>Dothideomycetes</taxon>
        <taxon>Dothideomycetes incertae sedis</taxon>
        <taxon>Zopfiaceae</taxon>
        <taxon>Zopfia</taxon>
    </lineage>
</organism>
<dbReference type="EMBL" id="ML994674">
    <property type="protein sequence ID" value="KAF2178573.1"/>
    <property type="molecule type" value="Genomic_DNA"/>
</dbReference>
<name>A0A6A6DI22_9PEZI</name>
<dbReference type="PANTHER" id="PTHR28054:SF1">
    <property type="entry name" value="RNA POLYMERASE I-SPECIFIC TRANSCRIPTION INITIATION FACTOR RRN10"/>
    <property type="match status" value="1"/>
</dbReference>
<dbReference type="InterPro" id="IPR022793">
    <property type="entry name" value="Rrn10"/>
</dbReference>
<evidence type="ECO:0000256" key="1">
    <source>
        <dbReference type="SAM" id="MobiDB-lite"/>
    </source>
</evidence>
<feature type="region of interest" description="Disordered" evidence="1">
    <location>
        <begin position="150"/>
        <end position="201"/>
    </location>
</feature>
<gene>
    <name evidence="2" type="ORF">K469DRAFT_695370</name>
</gene>
<keyword evidence="3" id="KW-1185">Reference proteome</keyword>
<feature type="region of interest" description="Disordered" evidence="1">
    <location>
        <begin position="1"/>
        <end position="21"/>
    </location>
</feature>
<sequence>MNCPDTECPASDGHGDEPVPKRRATVFDATAGRVSQPGVIPLQSVRSSKYTSAQPFRPDEVLFRQKNAPTRYAETDFYFANTHLGADQALPCSDLLNALHAYVSKFYASSSEKLSEKAWKSMDETALIALGILVEETVKEVLGETGELAFLGTPEDSPEPSSAGDSALDSPLSGVEGARDATSTASTGGRLSASGLDGETW</sequence>
<dbReference type="GO" id="GO:0006360">
    <property type="term" value="P:transcription by RNA polymerase I"/>
    <property type="evidence" value="ECO:0007669"/>
    <property type="project" value="InterPro"/>
</dbReference>